<reference evidence="3" key="2">
    <citation type="submission" date="2016-01" db="EMBL/GenBank/DDBJ databases">
        <title>Diatom-associated endosymboitic cyanobacterium lacks core nitrogen metabolism enzymes.</title>
        <authorList>
            <person name="Hilton J.A."/>
            <person name="Foster R.A."/>
            <person name="Tripp H.J."/>
            <person name="Carter B.J."/>
            <person name="Zehr J.P."/>
            <person name="Villareal T.A."/>
        </authorList>
    </citation>
    <scope>NUCLEOTIDE SEQUENCE [LARGE SCALE GENOMIC DNA]</scope>
    <source>
        <strain evidence="3">HH01</strain>
    </source>
</reference>
<dbReference type="AlphaFoldDB" id="M1WZ78"/>
<evidence type="ECO:0000313" key="2">
    <source>
        <dbReference type="EMBL" id="CCH67352.1"/>
    </source>
</evidence>
<dbReference type="GO" id="GO:0042803">
    <property type="term" value="F:protein homodimerization activity"/>
    <property type="evidence" value="ECO:0007669"/>
    <property type="project" value="InterPro"/>
</dbReference>
<dbReference type="GO" id="GO:0051087">
    <property type="term" value="F:protein-folding chaperone binding"/>
    <property type="evidence" value="ECO:0007669"/>
    <property type="project" value="InterPro"/>
</dbReference>
<dbReference type="OrthoDB" id="582213at2"/>
<dbReference type="GO" id="GO:0000774">
    <property type="term" value="F:adenyl-nucleotide exchange factor activity"/>
    <property type="evidence" value="ECO:0007669"/>
    <property type="project" value="InterPro"/>
</dbReference>
<sequence>MPYSNLTQRLHQLMQKVGITSFRELSRVSGISERQILRLRRGEIGEMRLHVLLKLSATLVISLSRLVGCFSREEVKMQMPITNPELMQQQMANLQVEYQLLQQQLNQKYKLLQQDFQQSTWQLLESLIVQFPTVVQKVRENSQLPAVKIIPLVKKSLERLLKAWGVEMIANVGAEVPYNPQKHQLMDVNLVPGEIVRVRYTGYRQGNKLLCKAKVGPIVLQGGDLNVNNLS</sequence>
<dbReference type="EMBL" id="CAIY01000044">
    <property type="protein sequence ID" value="CCH67352.1"/>
    <property type="molecule type" value="Genomic_DNA"/>
</dbReference>
<gene>
    <name evidence="2" type="ORF">RINTHH_11970</name>
</gene>
<dbReference type="RefSeq" id="WP_008233772.1">
    <property type="nucleotide sequence ID" value="NZ_CAIY01000044.1"/>
</dbReference>
<keyword evidence="3" id="KW-1185">Reference proteome</keyword>
<dbReference type="Proteomes" id="UP000053051">
    <property type="component" value="Unassembled WGS sequence"/>
</dbReference>
<evidence type="ECO:0000313" key="3">
    <source>
        <dbReference type="Proteomes" id="UP000053051"/>
    </source>
</evidence>
<keyword evidence="2" id="KW-0346">Stress response</keyword>
<accession>M1WZ78</accession>
<dbReference type="InterPro" id="IPR000740">
    <property type="entry name" value="GrpE"/>
</dbReference>
<dbReference type="CDD" id="cd00093">
    <property type="entry name" value="HTH_XRE"/>
    <property type="match status" value="1"/>
</dbReference>
<proteinExistence type="predicted"/>
<feature type="domain" description="HTH cro/C1-type" evidence="1">
    <location>
        <begin position="9"/>
        <end position="63"/>
    </location>
</feature>
<comment type="caution">
    <text evidence="2">The sequence shown here is derived from an EMBL/GenBank/DDBJ whole genome shotgun (WGS) entry which is preliminary data.</text>
</comment>
<dbReference type="GO" id="GO:0006457">
    <property type="term" value="P:protein folding"/>
    <property type="evidence" value="ECO:0007669"/>
    <property type="project" value="InterPro"/>
</dbReference>
<dbReference type="Pfam" id="PF01025">
    <property type="entry name" value="GrpE"/>
    <property type="match status" value="1"/>
</dbReference>
<dbReference type="GO" id="GO:0003677">
    <property type="term" value="F:DNA binding"/>
    <property type="evidence" value="ECO:0007669"/>
    <property type="project" value="InterPro"/>
</dbReference>
<dbReference type="SUPFAM" id="SSF47413">
    <property type="entry name" value="lambda repressor-like DNA-binding domains"/>
    <property type="match status" value="1"/>
</dbReference>
<reference evidence="2 3" key="1">
    <citation type="submission" date="2012-05" db="EMBL/GenBank/DDBJ databases">
        <authorList>
            <person name="Hilton J."/>
        </authorList>
    </citation>
    <scope>NUCLEOTIDE SEQUENCE [LARGE SCALE GENOMIC DNA]</scope>
    <source>
        <strain evidence="2 3">HH01</strain>
    </source>
</reference>
<dbReference type="InterPro" id="IPR010982">
    <property type="entry name" value="Lambda_DNA-bd_dom_sf"/>
</dbReference>
<dbReference type="Pfam" id="PF13443">
    <property type="entry name" value="HTH_26"/>
    <property type="match status" value="1"/>
</dbReference>
<evidence type="ECO:0000259" key="1">
    <source>
        <dbReference type="Pfam" id="PF13443"/>
    </source>
</evidence>
<name>M1WZ78_9NOST</name>
<dbReference type="STRING" id="1165094.RINTHH_11970"/>
<dbReference type="InterPro" id="IPR001387">
    <property type="entry name" value="Cro/C1-type_HTH"/>
</dbReference>
<protein>
    <submittedName>
        <fullName evidence="2">COG0576: Molecular chaperone GrpE (Heat shock protein)</fullName>
    </submittedName>
</protein>
<organism evidence="2 3">
    <name type="scientific">Richelia intracellularis HH01</name>
    <dbReference type="NCBI Taxonomy" id="1165094"/>
    <lineage>
        <taxon>Bacteria</taxon>
        <taxon>Bacillati</taxon>
        <taxon>Cyanobacteriota</taxon>
        <taxon>Cyanophyceae</taxon>
        <taxon>Nostocales</taxon>
        <taxon>Nostocaceae</taxon>
        <taxon>Richelia</taxon>
    </lineage>
</organism>